<dbReference type="PROSITE" id="PS51725">
    <property type="entry name" value="ABM"/>
    <property type="match status" value="1"/>
</dbReference>
<protein>
    <submittedName>
        <fullName evidence="2">Unannotated protein</fullName>
    </submittedName>
</protein>
<reference evidence="2" key="1">
    <citation type="submission" date="2020-05" db="EMBL/GenBank/DDBJ databases">
        <authorList>
            <person name="Chiriac C."/>
            <person name="Salcher M."/>
            <person name="Ghai R."/>
            <person name="Kavagutti S V."/>
        </authorList>
    </citation>
    <scope>NUCLEOTIDE SEQUENCE</scope>
</reference>
<feature type="domain" description="ABM" evidence="1">
    <location>
        <begin position="6"/>
        <end position="94"/>
    </location>
</feature>
<accession>A0A6J6WVE3</accession>
<dbReference type="EMBL" id="CAEZZT010000115">
    <property type="protein sequence ID" value="CAB4785957.1"/>
    <property type="molecule type" value="Genomic_DNA"/>
</dbReference>
<name>A0A6J6WVE3_9ZZZZ</name>
<dbReference type="Gene3D" id="3.30.70.100">
    <property type="match status" value="1"/>
</dbReference>
<dbReference type="GO" id="GO:0003824">
    <property type="term" value="F:catalytic activity"/>
    <property type="evidence" value="ECO:0007669"/>
    <property type="project" value="TreeGrafter"/>
</dbReference>
<dbReference type="AlphaFoldDB" id="A0A6J6WVE3"/>
<dbReference type="SUPFAM" id="SSF54909">
    <property type="entry name" value="Dimeric alpha+beta barrel"/>
    <property type="match status" value="1"/>
</dbReference>
<dbReference type="PANTHER" id="PTHR33336">
    <property type="entry name" value="QUINOL MONOOXYGENASE YGIN-RELATED"/>
    <property type="match status" value="1"/>
</dbReference>
<dbReference type="InterPro" id="IPR011008">
    <property type="entry name" value="Dimeric_a/b-barrel"/>
</dbReference>
<evidence type="ECO:0000313" key="2">
    <source>
        <dbReference type="EMBL" id="CAB4785957.1"/>
    </source>
</evidence>
<gene>
    <name evidence="2" type="ORF">UFOPK2918_01208</name>
</gene>
<evidence type="ECO:0000259" key="1">
    <source>
        <dbReference type="PROSITE" id="PS51725"/>
    </source>
</evidence>
<dbReference type="PANTHER" id="PTHR33336:SF3">
    <property type="entry name" value="ABM DOMAIN-CONTAINING PROTEIN"/>
    <property type="match status" value="1"/>
</dbReference>
<organism evidence="2">
    <name type="scientific">freshwater metagenome</name>
    <dbReference type="NCBI Taxonomy" id="449393"/>
    <lineage>
        <taxon>unclassified sequences</taxon>
        <taxon>metagenomes</taxon>
        <taxon>ecological metagenomes</taxon>
    </lineage>
</organism>
<dbReference type="InterPro" id="IPR050744">
    <property type="entry name" value="AI-2_Isomerase_LsrG"/>
</dbReference>
<dbReference type="InterPro" id="IPR007138">
    <property type="entry name" value="ABM_dom"/>
</dbReference>
<sequence>MTSKALIVVATLKAKAGKGAELCKAFLELERHSRTEEGCIKYDLHQSIEDPDGFLFYEVWTGEEALALHANSDFMNASRKITRELIESALLQKFHLAS</sequence>
<dbReference type="Pfam" id="PF03992">
    <property type="entry name" value="ABM"/>
    <property type="match status" value="1"/>
</dbReference>
<proteinExistence type="predicted"/>